<dbReference type="GO" id="GO:0004300">
    <property type="term" value="F:enoyl-CoA hydratase activity"/>
    <property type="evidence" value="ECO:0007669"/>
    <property type="project" value="TreeGrafter"/>
</dbReference>
<protein>
    <submittedName>
        <fullName evidence="3">Uncharacterized protein</fullName>
    </submittedName>
</protein>
<dbReference type="OrthoDB" id="60204at2759"/>
<dbReference type="GO" id="GO:0006635">
    <property type="term" value="P:fatty acid beta-oxidation"/>
    <property type="evidence" value="ECO:0007669"/>
    <property type="project" value="TreeGrafter"/>
</dbReference>
<dbReference type="Proteomes" id="UP000053237">
    <property type="component" value="Unassembled WGS sequence"/>
</dbReference>
<dbReference type="PANTHER" id="PTHR13078">
    <property type="entry name" value="PEROXISOMAL MULTIFUNCTIONAL ENZYME TYPE 2-RELATED"/>
    <property type="match status" value="1"/>
</dbReference>
<dbReference type="CDD" id="cd03448">
    <property type="entry name" value="HDE_HSD"/>
    <property type="match status" value="1"/>
</dbReference>
<feature type="domain" description="MaoC-like" evidence="1">
    <location>
        <begin position="199"/>
        <end position="304"/>
    </location>
</feature>
<dbReference type="GO" id="GO:0005777">
    <property type="term" value="C:peroxisome"/>
    <property type="evidence" value="ECO:0007669"/>
    <property type="project" value="TreeGrafter"/>
</dbReference>
<dbReference type="InterPro" id="IPR002539">
    <property type="entry name" value="MaoC-like_dom"/>
</dbReference>
<keyword evidence="4" id="KW-1185">Reference proteome</keyword>
<dbReference type="InParanoid" id="A0A024GER0"/>
<dbReference type="Pfam" id="PF22622">
    <property type="entry name" value="MFE-2_hydrat-2_N"/>
    <property type="match status" value="1"/>
</dbReference>
<evidence type="ECO:0000259" key="1">
    <source>
        <dbReference type="Pfam" id="PF01575"/>
    </source>
</evidence>
<dbReference type="STRING" id="65357.A0A024GER0"/>
<evidence type="ECO:0000313" key="4">
    <source>
        <dbReference type="Proteomes" id="UP000053237"/>
    </source>
</evidence>
<sequence>MTDTRPDHFYLKPYCTAFLESSTQSMQNLESSIQKILQMPPRHFEISYNRRDLILYALGIGETDRQFTHESDPFFAAFPLYPVMFPFLENAHDISLFPPKSLCLDEGTFPPIKSVIHVEQTLEIHHLIANQSATYHCESKILSIRGKVKGAFMERETLIKNQNGILHARLLSGLYIPGLCGICKNESASLRSRIVMPRDQKPDWEFSLKTTPEQAMLYRLSGDYNPLHIDPDIAISYGFESPILHGLCTMGIAARVLYKILCCRVPSRFKKIRVRFRKPVYPGDSLNIQIWRHSSENDQQIVVFRTIVPERDCVVLDGGEFTYLLGQRARL</sequence>
<dbReference type="AlphaFoldDB" id="A0A024GER0"/>
<evidence type="ECO:0000313" key="3">
    <source>
        <dbReference type="EMBL" id="CCI44995.1"/>
    </source>
</evidence>
<feature type="domain" description="Peroxisomal multifunctional enzyme type 2-like N-terminal" evidence="2">
    <location>
        <begin position="47"/>
        <end position="162"/>
    </location>
</feature>
<evidence type="ECO:0000259" key="2">
    <source>
        <dbReference type="Pfam" id="PF22622"/>
    </source>
</evidence>
<dbReference type="PANTHER" id="PTHR13078:SF56">
    <property type="entry name" value="PEROXISOMAL MULTIFUNCTIONAL ENZYME TYPE 2"/>
    <property type="match status" value="1"/>
</dbReference>
<comment type="caution">
    <text evidence="3">The sequence shown here is derived from an EMBL/GenBank/DDBJ whole genome shotgun (WGS) entry which is preliminary data.</text>
</comment>
<name>A0A024GER0_9STRA</name>
<dbReference type="Gene3D" id="3.10.129.10">
    <property type="entry name" value="Hotdog Thioesterase"/>
    <property type="match status" value="2"/>
</dbReference>
<reference evidence="3 4" key="1">
    <citation type="submission" date="2012-05" db="EMBL/GenBank/DDBJ databases">
        <title>Recombination and specialization in a pathogen metapopulation.</title>
        <authorList>
            <person name="Gardiner A."/>
            <person name="Kemen E."/>
            <person name="Schultz-Larsen T."/>
            <person name="MacLean D."/>
            <person name="Van Oosterhout C."/>
            <person name="Jones J.D.G."/>
        </authorList>
    </citation>
    <scope>NUCLEOTIDE SEQUENCE [LARGE SCALE GENOMIC DNA]</scope>
    <source>
        <strain evidence="3 4">Ac Nc2</strain>
    </source>
</reference>
<organism evidence="3 4">
    <name type="scientific">Albugo candida</name>
    <dbReference type="NCBI Taxonomy" id="65357"/>
    <lineage>
        <taxon>Eukaryota</taxon>
        <taxon>Sar</taxon>
        <taxon>Stramenopiles</taxon>
        <taxon>Oomycota</taxon>
        <taxon>Peronosporomycetes</taxon>
        <taxon>Albuginales</taxon>
        <taxon>Albuginaceae</taxon>
        <taxon>Albugo</taxon>
    </lineage>
</organism>
<gene>
    <name evidence="3" type="ORF">BN9_058420</name>
</gene>
<accession>A0A024GER0</accession>
<dbReference type="InterPro" id="IPR054357">
    <property type="entry name" value="MFE-2_N"/>
</dbReference>
<dbReference type="EMBL" id="CAIX01000085">
    <property type="protein sequence ID" value="CCI44995.1"/>
    <property type="molecule type" value="Genomic_DNA"/>
</dbReference>
<dbReference type="InterPro" id="IPR029069">
    <property type="entry name" value="HotDog_dom_sf"/>
</dbReference>
<dbReference type="GO" id="GO:0044594">
    <property type="term" value="F:17-beta-hydroxysteroid dehydrogenase (NAD+) activity"/>
    <property type="evidence" value="ECO:0007669"/>
    <property type="project" value="TreeGrafter"/>
</dbReference>
<dbReference type="GO" id="GO:0003857">
    <property type="term" value="F:(3S)-3-hydroxyacyl-CoA dehydrogenase (NAD+) activity"/>
    <property type="evidence" value="ECO:0007669"/>
    <property type="project" value="TreeGrafter"/>
</dbReference>
<proteinExistence type="predicted"/>
<dbReference type="Pfam" id="PF01575">
    <property type="entry name" value="MaoC_dehydratas"/>
    <property type="match status" value="1"/>
</dbReference>
<dbReference type="SUPFAM" id="SSF54637">
    <property type="entry name" value="Thioesterase/thiol ester dehydrase-isomerase"/>
    <property type="match status" value="2"/>
</dbReference>